<proteinExistence type="predicted"/>
<organism evidence="1 2">
    <name type="scientific">Naganishia cerealis</name>
    <dbReference type="NCBI Taxonomy" id="610337"/>
    <lineage>
        <taxon>Eukaryota</taxon>
        <taxon>Fungi</taxon>
        <taxon>Dikarya</taxon>
        <taxon>Basidiomycota</taxon>
        <taxon>Agaricomycotina</taxon>
        <taxon>Tremellomycetes</taxon>
        <taxon>Filobasidiales</taxon>
        <taxon>Filobasidiaceae</taxon>
        <taxon>Naganishia</taxon>
    </lineage>
</organism>
<name>A0ACC2VAX5_9TREE</name>
<reference evidence="1" key="1">
    <citation type="submission" date="2023-04" db="EMBL/GenBank/DDBJ databases">
        <title>Draft Genome sequencing of Naganishia species isolated from polar environments using Oxford Nanopore Technology.</title>
        <authorList>
            <person name="Leo P."/>
            <person name="Venkateswaran K."/>
        </authorList>
    </citation>
    <scope>NUCLEOTIDE SEQUENCE</scope>
    <source>
        <strain evidence="1">MNA-CCFEE 5261</strain>
    </source>
</reference>
<sequence length="330" mass="35181">MSNDLLCYSIMNQTTRPLAQVATMPLPMVDKIPRMSSVVLPPVSNLTVFDLPSKLTEQNLQQNLLNLSRAATFASVNATASPMRATNAALTGSANSGRSDSFASSASSPYSNEPSSAPTSPALPSSPKMAIIDSTGHTKRRQRLGPSCDSCRLRKVKCDADILVLAKTPQEMNFAHMKVSSTQINNLFNNNTPIKLDDDSFIIVANEKVIKFTPCKSCSAKGLPCSFSKGFTKEDIILNSKKSESTTPLKCRTLVSKVTKPRIPEAVSPVAANLAVSVAGGAGVLASAGTSSRKSSCSLCRRRKVKCVYNASANKCDGCLKKSTNCSYDI</sequence>
<comment type="caution">
    <text evidence="1">The sequence shown here is derived from an EMBL/GenBank/DDBJ whole genome shotgun (WGS) entry which is preliminary data.</text>
</comment>
<dbReference type="EMBL" id="JASBWR010000093">
    <property type="protein sequence ID" value="KAJ9096505.1"/>
    <property type="molecule type" value="Genomic_DNA"/>
</dbReference>
<keyword evidence="2" id="KW-1185">Reference proteome</keyword>
<evidence type="ECO:0000313" key="2">
    <source>
        <dbReference type="Proteomes" id="UP001241377"/>
    </source>
</evidence>
<dbReference type="Proteomes" id="UP001241377">
    <property type="component" value="Unassembled WGS sequence"/>
</dbReference>
<gene>
    <name evidence="1" type="ORF">QFC19_007159</name>
</gene>
<accession>A0ACC2VAX5</accession>
<evidence type="ECO:0000313" key="1">
    <source>
        <dbReference type="EMBL" id="KAJ9096505.1"/>
    </source>
</evidence>
<protein>
    <submittedName>
        <fullName evidence="1">Uncharacterized protein</fullName>
    </submittedName>
</protein>